<evidence type="ECO:0000313" key="1">
    <source>
        <dbReference type="EMBL" id="KTD03767.1"/>
    </source>
</evidence>
<dbReference type="AlphaFoldDB" id="A0A0W0U813"/>
<protein>
    <submittedName>
        <fullName evidence="1">Uncharacterized protein</fullName>
    </submittedName>
</protein>
<comment type="caution">
    <text evidence="1">The sequence shown here is derived from an EMBL/GenBank/DDBJ whole genome shotgun (WGS) entry which is preliminary data.</text>
</comment>
<accession>A0A0W0U813</accession>
<dbReference type="PATRIC" id="fig|45065.4.peg.451"/>
<evidence type="ECO:0000313" key="2">
    <source>
        <dbReference type="Proteomes" id="UP000054785"/>
    </source>
</evidence>
<dbReference type="Proteomes" id="UP000054785">
    <property type="component" value="Unassembled WGS sequence"/>
</dbReference>
<dbReference type="OrthoDB" id="5643761at2"/>
<proteinExistence type="predicted"/>
<name>A0A0W0U813_9GAMM</name>
<sequence>MKTNRIICALLACNLVAAPVFASDIVQKLFPKSAMQQAHKAAPSQAARGDFTDFSGNWTGFCAYMGFRFPLDLALVNTASYLRIDGVEYGIGKLDTRATTDTYQSVVNHTAVEWNADMTRIVFRNVALSKENGEPYSHESTAFDLGVNHFTFALEKEALNIRGYTLTLPGLAPADEAADLECTLHRQ</sequence>
<dbReference type="EMBL" id="LNYC01000009">
    <property type="protein sequence ID" value="KTD03767.1"/>
    <property type="molecule type" value="Genomic_DNA"/>
</dbReference>
<dbReference type="RefSeq" id="WP_028387487.1">
    <property type="nucleotide sequence ID" value="NZ_CAAAHN010000004.1"/>
</dbReference>
<gene>
    <name evidence="1" type="ORF">Lgee_0424</name>
</gene>
<dbReference type="STRING" id="45065.Lgee_0424"/>
<reference evidence="1 2" key="1">
    <citation type="submission" date="2015-11" db="EMBL/GenBank/DDBJ databases">
        <title>Genomic analysis of 38 Legionella species identifies large and diverse effector repertoires.</title>
        <authorList>
            <person name="Burstein D."/>
            <person name="Amaro F."/>
            <person name="Zusman T."/>
            <person name="Lifshitz Z."/>
            <person name="Cohen O."/>
            <person name="Gilbert J.A."/>
            <person name="Pupko T."/>
            <person name="Shuman H.A."/>
            <person name="Segal G."/>
        </authorList>
    </citation>
    <scope>NUCLEOTIDE SEQUENCE [LARGE SCALE GENOMIC DNA]</scope>
    <source>
        <strain evidence="1 2">ATCC 49504</strain>
    </source>
</reference>
<keyword evidence="2" id="KW-1185">Reference proteome</keyword>
<organism evidence="1 2">
    <name type="scientific">Legionella geestiana</name>
    <dbReference type="NCBI Taxonomy" id="45065"/>
    <lineage>
        <taxon>Bacteria</taxon>
        <taxon>Pseudomonadati</taxon>
        <taxon>Pseudomonadota</taxon>
        <taxon>Gammaproteobacteria</taxon>
        <taxon>Legionellales</taxon>
        <taxon>Legionellaceae</taxon>
        <taxon>Legionella</taxon>
    </lineage>
</organism>